<proteinExistence type="inferred from homology"/>
<evidence type="ECO:0000256" key="3">
    <source>
        <dbReference type="ARBA" id="ARBA00022475"/>
    </source>
</evidence>
<evidence type="ECO:0000256" key="8">
    <source>
        <dbReference type="RuleBase" id="RU280814"/>
    </source>
</evidence>
<keyword evidence="6 8" id="KW-0472">Membrane</keyword>
<evidence type="ECO:0000256" key="2">
    <source>
        <dbReference type="ARBA" id="ARBA00009671"/>
    </source>
</evidence>
<evidence type="ECO:0000259" key="10">
    <source>
        <dbReference type="Pfam" id="PF16178"/>
    </source>
</evidence>
<dbReference type="AlphaFoldDB" id="A0AAV8ZED2"/>
<evidence type="ECO:0000256" key="1">
    <source>
        <dbReference type="ARBA" id="ARBA00004651"/>
    </source>
</evidence>
<dbReference type="GO" id="GO:0005254">
    <property type="term" value="F:chloride channel activity"/>
    <property type="evidence" value="ECO:0007669"/>
    <property type="project" value="TreeGrafter"/>
</dbReference>
<evidence type="ECO:0000256" key="7">
    <source>
        <dbReference type="ARBA" id="ARBA00023180"/>
    </source>
</evidence>
<dbReference type="Pfam" id="PF16178">
    <property type="entry name" value="Anoct_dimer"/>
    <property type="match status" value="2"/>
</dbReference>
<evidence type="ECO:0000259" key="9">
    <source>
        <dbReference type="Pfam" id="PF04547"/>
    </source>
</evidence>
<gene>
    <name evidence="11" type="ORF">NQ314_005840</name>
</gene>
<organism evidence="11 12">
    <name type="scientific">Rhamnusium bicolor</name>
    <dbReference type="NCBI Taxonomy" id="1586634"/>
    <lineage>
        <taxon>Eukaryota</taxon>
        <taxon>Metazoa</taxon>
        <taxon>Ecdysozoa</taxon>
        <taxon>Arthropoda</taxon>
        <taxon>Hexapoda</taxon>
        <taxon>Insecta</taxon>
        <taxon>Pterygota</taxon>
        <taxon>Neoptera</taxon>
        <taxon>Endopterygota</taxon>
        <taxon>Coleoptera</taxon>
        <taxon>Polyphaga</taxon>
        <taxon>Cucujiformia</taxon>
        <taxon>Chrysomeloidea</taxon>
        <taxon>Cerambycidae</taxon>
        <taxon>Lepturinae</taxon>
        <taxon>Rhagiini</taxon>
        <taxon>Rhamnusium</taxon>
    </lineage>
</organism>
<dbReference type="InterPro" id="IPR049452">
    <property type="entry name" value="Anoctamin_TM"/>
</dbReference>
<dbReference type="Pfam" id="PF04547">
    <property type="entry name" value="Anoctamin"/>
    <property type="match status" value="1"/>
</dbReference>
<feature type="transmembrane region" description="Helical" evidence="8">
    <location>
        <begin position="218"/>
        <end position="244"/>
    </location>
</feature>
<reference evidence="11" key="1">
    <citation type="journal article" date="2023" name="Insect Mol. Biol.">
        <title>Genome sequencing provides insights into the evolution of gene families encoding plant cell wall-degrading enzymes in longhorned beetles.</title>
        <authorList>
            <person name="Shin N.R."/>
            <person name="Okamura Y."/>
            <person name="Kirsch R."/>
            <person name="Pauchet Y."/>
        </authorList>
    </citation>
    <scope>NUCLEOTIDE SEQUENCE</scope>
    <source>
        <strain evidence="11">RBIC_L_NR</strain>
    </source>
</reference>
<evidence type="ECO:0000256" key="6">
    <source>
        <dbReference type="ARBA" id="ARBA00023136"/>
    </source>
</evidence>
<dbReference type="GO" id="GO:0046983">
    <property type="term" value="F:protein dimerization activity"/>
    <property type="evidence" value="ECO:0007669"/>
    <property type="project" value="InterPro"/>
</dbReference>
<comment type="subcellular location">
    <subcellularLocation>
        <location evidence="1">Cell membrane</location>
        <topology evidence="1">Multi-pass membrane protein</topology>
    </subcellularLocation>
    <subcellularLocation>
        <location evidence="8">Membrane</location>
        <topology evidence="8">Multi-pass membrane protein</topology>
    </subcellularLocation>
</comment>
<feature type="domain" description="Anoctamin dimerisation" evidence="10">
    <location>
        <begin position="13"/>
        <end position="87"/>
    </location>
</feature>
<evidence type="ECO:0000313" key="12">
    <source>
        <dbReference type="Proteomes" id="UP001162156"/>
    </source>
</evidence>
<dbReference type="GO" id="GO:0005886">
    <property type="term" value="C:plasma membrane"/>
    <property type="evidence" value="ECO:0007669"/>
    <property type="project" value="UniProtKB-SubCell"/>
</dbReference>
<comment type="caution">
    <text evidence="11">The sequence shown here is derived from an EMBL/GenBank/DDBJ whole genome shotgun (WGS) entry which is preliminary data.</text>
</comment>
<feature type="domain" description="Anoctamin transmembrane" evidence="9">
    <location>
        <begin position="198"/>
        <end position="325"/>
    </location>
</feature>
<keyword evidence="7" id="KW-0325">Glycoprotein</keyword>
<dbReference type="InterPro" id="IPR032394">
    <property type="entry name" value="Anoct_dimer"/>
</dbReference>
<name>A0AAV8ZED2_9CUCU</name>
<keyword evidence="3" id="KW-1003">Cell membrane</keyword>
<feature type="domain" description="Anoctamin dimerisation" evidence="10">
    <location>
        <begin position="111"/>
        <end position="195"/>
    </location>
</feature>
<keyword evidence="12" id="KW-1185">Reference proteome</keyword>
<dbReference type="EMBL" id="JANEYF010001596">
    <property type="protein sequence ID" value="KAJ8962057.1"/>
    <property type="molecule type" value="Genomic_DNA"/>
</dbReference>
<feature type="transmembrane region" description="Helical" evidence="8">
    <location>
        <begin position="288"/>
        <end position="308"/>
    </location>
</feature>
<evidence type="ECO:0000256" key="5">
    <source>
        <dbReference type="ARBA" id="ARBA00022989"/>
    </source>
</evidence>
<evidence type="ECO:0000256" key="4">
    <source>
        <dbReference type="ARBA" id="ARBA00022692"/>
    </source>
</evidence>
<accession>A0AAV8ZED2</accession>
<dbReference type="Proteomes" id="UP001162156">
    <property type="component" value="Unassembled WGS sequence"/>
</dbReference>
<dbReference type="InterPro" id="IPR007632">
    <property type="entry name" value="Anoctamin"/>
</dbReference>
<sequence>MEKKIDIPKHGCFFKDGERRADYVIVIKGELLSPLVTYIRALEFLGLELELVLGQTVERIFLLIHIPQSVLKHFAKFYNVDHEEKNFNLPKRKKLKHLSLYSTPISDIAAEEKGTYTSADRIIIVNNLLEYAKYGDKLNEKGITKLIKIKWIEAAYPLHDGPEEIGNYNIVYANDRQLLFFYWSNFRVWYKELPLDMIHKYFGSEIAFYFAWLEFFNLMLLPAAILGFLVFVVNLIIVMVFPIYRIKETCNVNNMWICPTCELQKHCAYNQLSSYCTYVKWCYVFDNYLTIAFAVFMSLWATIFINLWRRKQNKLQLRWDVVHAEMEGSAR</sequence>
<keyword evidence="5 8" id="KW-1133">Transmembrane helix</keyword>
<comment type="caution">
    <text evidence="8">Lacks conserved residue(s) required for the propagation of feature annotation.</text>
</comment>
<dbReference type="PANTHER" id="PTHR12308:SF84">
    <property type="entry name" value="ANOCTAMIN"/>
    <property type="match status" value="1"/>
</dbReference>
<protein>
    <recommendedName>
        <fullName evidence="8">Anoctamin</fullName>
    </recommendedName>
</protein>
<evidence type="ECO:0000313" key="11">
    <source>
        <dbReference type="EMBL" id="KAJ8962057.1"/>
    </source>
</evidence>
<dbReference type="PANTHER" id="PTHR12308">
    <property type="entry name" value="ANOCTAMIN"/>
    <property type="match status" value="1"/>
</dbReference>
<comment type="similarity">
    <text evidence="2 8">Belongs to the anoctamin family.</text>
</comment>
<keyword evidence="4 8" id="KW-0812">Transmembrane</keyword>